<sequence>MSLCLIEDGQPVFAMVYDAYRKEFFHAIRFVQEAQGSVTDLNGGAFTWGASGIIAGNEALRAEIQTLLTR</sequence>
<keyword evidence="2" id="KW-1185">Reference proteome</keyword>
<organism evidence="1 2">
    <name type="scientific">Paenibacillus profundus</name>
    <dbReference type="NCBI Taxonomy" id="1173085"/>
    <lineage>
        <taxon>Bacteria</taxon>
        <taxon>Bacillati</taxon>
        <taxon>Bacillota</taxon>
        <taxon>Bacilli</taxon>
        <taxon>Bacillales</taxon>
        <taxon>Paenibacillaceae</taxon>
        <taxon>Paenibacillus</taxon>
    </lineage>
</organism>
<dbReference type="EMBL" id="JAJNBZ010000019">
    <property type="protein sequence ID" value="MCE5171680.1"/>
    <property type="molecule type" value="Genomic_DNA"/>
</dbReference>
<evidence type="ECO:0000313" key="1">
    <source>
        <dbReference type="EMBL" id="MCE5171680.1"/>
    </source>
</evidence>
<dbReference type="Gene3D" id="3.40.190.80">
    <property type="match status" value="1"/>
</dbReference>
<accession>A0ABS8YID5</accession>
<evidence type="ECO:0000313" key="2">
    <source>
        <dbReference type="Proteomes" id="UP001199916"/>
    </source>
</evidence>
<comment type="caution">
    <text evidence="1">The sequence shown here is derived from an EMBL/GenBank/DDBJ whole genome shotgun (WGS) entry which is preliminary data.</text>
</comment>
<protein>
    <submittedName>
        <fullName evidence="1">Uncharacterized protein</fullName>
    </submittedName>
</protein>
<gene>
    <name evidence="1" type="ORF">LQV63_20570</name>
</gene>
<reference evidence="1 2" key="1">
    <citation type="submission" date="2021-11" db="EMBL/GenBank/DDBJ databases">
        <title>Draft genome sequence of Paenibacillus profundus YoMME, a new Gram-positive bacteria with exoelectrogenic properties.</title>
        <authorList>
            <person name="Hubenova Y."/>
            <person name="Hubenova E."/>
            <person name="Manasiev Y."/>
            <person name="Peykov S."/>
            <person name="Mitov M."/>
        </authorList>
    </citation>
    <scope>NUCLEOTIDE SEQUENCE [LARGE SCALE GENOMIC DNA]</scope>
    <source>
        <strain evidence="1 2">YoMME</strain>
    </source>
</reference>
<name>A0ABS8YID5_9BACL</name>
<proteinExistence type="predicted"/>
<dbReference type="Proteomes" id="UP001199916">
    <property type="component" value="Unassembled WGS sequence"/>
</dbReference>